<evidence type="ECO:0000256" key="2">
    <source>
        <dbReference type="ARBA" id="ARBA00010794"/>
    </source>
</evidence>
<evidence type="ECO:0000313" key="13">
    <source>
        <dbReference type="Proteomes" id="UP001454036"/>
    </source>
</evidence>
<evidence type="ECO:0000256" key="10">
    <source>
        <dbReference type="ARBA" id="ARBA00023136"/>
    </source>
</evidence>
<feature type="transmembrane region" description="Helical" evidence="11">
    <location>
        <begin position="156"/>
        <end position="176"/>
    </location>
</feature>
<keyword evidence="4" id="KW-0934">Plastid</keyword>
<evidence type="ECO:0000256" key="7">
    <source>
        <dbReference type="ARBA" id="ARBA00022777"/>
    </source>
</evidence>
<evidence type="ECO:0000256" key="3">
    <source>
        <dbReference type="ARBA" id="ARBA00022528"/>
    </source>
</evidence>
<gene>
    <name evidence="12" type="ORF">LIER_17199</name>
</gene>
<sequence length="203" mass="22099">MDYQEKLLHIIIGLAFMLCWPMFSDGWRGSVLASSVIGINGVKVLLIGLQLLKDEATVKSMSRFGDHRELLKGPLYYAATITFACAVYWKNSPIAIAAICNLCAGDGVADIFGRRYGGRRHPYNTNKTVAGSISMAIAGFLASIGFMLYFSSFGYIIASWKMVWGFLVVTLASTLVESHPLSTDIDDNLTVPLASFLVGSLVL</sequence>
<keyword evidence="9 11" id="KW-1133">Transmembrane helix</keyword>
<comment type="subcellular location">
    <subcellularLocation>
        <location evidence="1">Plastid</location>
        <location evidence="1">Chloroplast membrane</location>
        <topology evidence="1">Multi-pass membrane protein</topology>
    </subcellularLocation>
</comment>
<keyword evidence="10 11" id="KW-0472">Membrane</keyword>
<evidence type="ECO:0000256" key="1">
    <source>
        <dbReference type="ARBA" id="ARBA00004508"/>
    </source>
</evidence>
<dbReference type="PANTHER" id="PTHR32523">
    <property type="entry name" value="PHYTOL KINASE 1, CHLOROPLASTIC"/>
    <property type="match status" value="1"/>
</dbReference>
<comment type="similarity">
    <text evidence="2">Belongs to the polyprenol kinase family.</text>
</comment>
<dbReference type="Proteomes" id="UP001454036">
    <property type="component" value="Unassembled WGS sequence"/>
</dbReference>
<keyword evidence="7 12" id="KW-0418">Kinase</keyword>
<reference evidence="12 13" key="1">
    <citation type="submission" date="2024-01" db="EMBL/GenBank/DDBJ databases">
        <title>The complete chloroplast genome sequence of Lithospermum erythrorhizon: insights into the phylogenetic relationship among Boraginaceae species and the maternal lineages of purple gromwells.</title>
        <authorList>
            <person name="Okada T."/>
            <person name="Watanabe K."/>
        </authorList>
    </citation>
    <scope>NUCLEOTIDE SEQUENCE [LARGE SCALE GENOMIC DNA]</scope>
</reference>
<keyword evidence="3" id="KW-0150">Chloroplast</keyword>
<name>A0AAV3QBL3_LITER</name>
<dbReference type="EMBL" id="BAABME010003966">
    <property type="protein sequence ID" value="GAA0160706.1"/>
    <property type="molecule type" value="Genomic_DNA"/>
</dbReference>
<evidence type="ECO:0000256" key="9">
    <source>
        <dbReference type="ARBA" id="ARBA00022989"/>
    </source>
</evidence>
<evidence type="ECO:0000256" key="6">
    <source>
        <dbReference type="ARBA" id="ARBA00022692"/>
    </source>
</evidence>
<feature type="transmembrane region" description="Helical" evidence="11">
    <location>
        <begin position="29"/>
        <end position="52"/>
    </location>
</feature>
<dbReference type="GO" id="GO:0016301">
    <property type="term" value="F:kinase activity"/>
    <property type="evidence" value="ECO:0007669"/>
    <property type="project" value="UniProtKB-KW"/>
</dbReference>
<evidence type="ECO:0000256" key="11">
    <source>
        <dbReference type="SAM" id="Phobius"/>
    </source>
</evidence>
<dbReference type="AlphaFoldDB" id="A0AAV3QBL3"/>
<evidence type="ECO:0000256" key="4">
    <source>
        <dbReference type="ARBA" id="ARBA00022640"/>
    </source>
</evidence>
<keyword evidence="8" id="KW-0809">Transit peptide</keyword>
<dbReference type="GO" id="GO:0031969">
    <property type="term" value="C:chloroplast membrane"/>
    <property type="evidence" value="ECO:0007669"/>
    <property type="project" value="UniProtKB-SubCell"/>
</dbReference>
<dbReference type="InterPro" id="IPR039606">
    <property type="entry name" value="Phytol/farnesol_kinase"/>
</dbReference>
<dbReference type="PANTHER" id="PTHR32523:SF7">
    <property type="entry name" value="FARNESOL KINASE, CHLOROPLASTIC"/>
    <property type="match status" value="1"/>
</dbReference>
<keyword evidence="13" id="KW-1185">Reference proteome</keyword>
<evidence type="ECO:0000256" key="8">
    <source>
        <dbReference type="ARBA" id="ARBA00022946"/>
    </source>
</evidence>
<accession>A0AAV3QBL3</accession>
<feature type="transmembrane region" description="Helical" evidence="11">
    <location>
        <begin position="7"/>
        <end position="23"/>
    </location>
</feature>
<organism evidence="12 13">
    <name type="scientific">Lithospermum erythrorhizon</name>
    <name type="common">Purple gromwell</name>
    <name type="synonym">Lithospermum officinale var. erythrorhizon</name>
    <dbReference type="NCBI Taxonomy" id="34254"/>
    <lineage>
        <taxon>Eukaryota</taxon>
        <taxon>Viridiplantae</taxon>
        <taxon>Streptophyta</taxon>
        <taxon>Embryophyta</taxon>
        <taxon>Tracheophyta</taxon>
        <taxon>Spermatophyta</taxon>
        <taxon>Magnoliopsida</taxon>
        <taxon>eudicotyledons</taxon>
        <taxon>Gunneridae</taxon>
        <taxon>Pentapetalae</taxon>
        <taxon>asterids</taxon>
        <taxon>lamiids</taxon>
        <taxon>Boraginales</taxon>
        <taxon>Boraginaceae</taxon>
        <taxon>Boraginoideae</taxon>
        <taxon>Lithospermeae</taxon>
        <taxon>Lithospermum</taxon>
    </lineage>
</organism>
<evidence type="ECO:0000313" key="12">
    <source>
        <dbReference type="EMBL" id="GAA0160706.1"/>
    </source>
</evidence>
<keyword evidence="6 11" id="KW-0812">Transmembrane</keyword>
<feature type="transmembrane region" description="Helical" evidence="11">
    <location>
        <begin position="129"/>
        <end position="150"/>
    </location>
</feature>
<proteinExistence type="inferred from homology"/>
<comment type="caution">
    <text evidence="12">The sequence shown here is derived from an EMBL/GenBank/DDBJ whole genome shotgun (WGS) entry which is preliminary data.</text>
</comment>
<keyword evidence="5" id="KW-0808">Transferase</keyword>
<evidence type="ECO:0000256" key="5">
    <source>
        <dbReference type="ARBA" id="ARBA00022679"/>
    </source>
</evidence>
<protein>
    <submittedName>
        <fullName evidence="12">Kinase</fullName>
    </submittedName>
</protein>